<protein>
    <submittedName>
        <fullName evidence="3">Carboxylesterase 1E like protein</fullName>
    </submittedName>
</protein>
<dbReference type="EMBL" id="JABXBU010000011">
    <property type="protein sequence ID" value="KAF8791646.1"/>
    <property type="molecule type" value="Genomic_DNA"/>
</dbReference>
<reference evidence="3" key="2">
    <citation type="submission" date="2020-06" db="EMBL/GenBank/DDBJ databases">
        <authorList>
            <person name="Sheffer M."/>
        </authorList>
    </citation>
    <scope>NUCLEOTIDE SEQUENCE</scope>
</reference>
<feature type="domain" description="Carboxylesterase type B" evidence="2">
    <location>
        <begin position="297"/>
        <end position="443"/>
    </location>
</feature>
<evidence type="ECO:0000256" key="1">
    <source>
        <dbReference type="ARBA" id="ARBA00023180"/>
    </source>
</evidence>
<dbReference type="Proteomes" id="UP000807504">
    <property type="component" value="Unassembled WGS sequence"/>
</dbReference>
<sequence>MDCTFTKEDSELSKNFKIPMYIITKTNDLQIFYDFIVDKLIEEADEMETKGSGWAFSEVTYLELKINKYDPLNASSYIDLPKELKSKKAIINVKNNDNKCFMWSILSAIHPVLKHAQRVTKNCKTFPEDKLDLITRKGVYPYDYMDGEEKYEETELPPKEDFYNRLNECDITDDDYKHAQNVWNSFNIKNLRKYSELYVKSDVLILADIFEKFRDVCLKTYKLDPDWYFTAPGLSWNPMLKKTQIQLDLLHDIDMVLMIEKEVDLEYPKELHDYHTDLPLAPEKKIPDGSKQEKLLTGIPYAQPPIGNLRWKKPLPLWTNASWCSSKNHFKATSFGSACFQLNPFLKQFEGQEDCLYLNIWTPTLDPEAGLEVMVWIHGGFLQFGSGHQNGLHPNGHLAKLLNLCIGCFQTSDFTVQAISLRIFFSNLHEDSRGNYGMWDQLARYEPGWGSTFRSAWLLGPALIFNRSFSDSSHYNRGHFLDKSGCAMDVQCLRKMSPKEVIGTYIWNDDASFRIRDQNDLPIQGILPEQLAVVDARKYLYTDGQLPRMDDNSNDSNHKMEDRQMWKYAKFSTSAQAVDFWPGPDDLRSWNWNQYRKYVTTSLDSFDPRISQLTMQLYNTSHEYGK</sequence>
<dbReference type="AlphaFoldDB" id="A0A8T0FL35"/>
<name>A0A8T0FL35_ARGBR</name>
<keyword evidence="1" id="KW-0325">Glycoprotein</keyword>
<gene>
    <name evidence="3" type="ORF">HNY73_006486</name>
</gene>
<dbReference type="InterPro" id="IPR029058">
    <property type="entry name" value="AB_hydrolase_fold"/>
</dbReference>
<dbReference type="InterPro" id="IPR019819">
    <property type="entry name" value="Carboxylesterase_B_CS"/>
</dbReference>
<organism evidence="3 4">
    <name type="scientific">Argiope bruennichi</name>
    <name type="common">Wasp spider</name>
    <name type="synonym">Aranea bruennichi</name>
    <dbReference type="NCBI Taxonomy" id="94029"/>
    <lineage>
        <taxon>Eukaryota</taxon>
        <taxon>Metazoa</taxon>
        <taxon>Ecdysozoa</taxon>
        <taxon>Arthropoda</taxon>
        <taxon>Chelicerata</taxon>
        <taxon>Arachnida</taxon>
        <taxon>Araneae</taxon>
        <taxon>Araneomorphae</taxon>
        <taxon>Entelegynae</taxon>
        <taxon>Araneoidea</taxon>
        <taxon>Araneidae</taxon>
        <taxon>Argiope</taxon>
    </lineage>
</organism>
<dbReference type="InterPro" id="IPR002018">
    <property type="entry name" value="CarbesteraseB"/>
</dbReference>
<proteinExistence type="predicted"/>
<dbReference type="PANTHER" id="PTHR31511">
    <property type="entry name" value="PROTEIN CBG23764"/>
    <property type="match status" value="1"/>
</dbReference>
<dbReference type="Gene3D" id="3.40.50.1820">
    <property type="entry name" value="alpha/beta hydrolase"/>
    <property type="match status" value="1"/>
</dbReference>
<evidence type="ECO:0000259" key="2">
    <source>
        <dbReference type="Pfam" id="PF00135"/>
    </source>
</evidence>
<dbReference type="Pfam" id="PF00135">
    <property type="entry name" value="COesterase"/>
    <property type="match status" value="1"/>
</dbReference>
<evidence type="ECO:0000313" key="4">
    <source>
        <dbReference type="Proteomes" id="UP000807504"/>
    </source>
</evidence>
<reference evidence="3" key="1">
    <citation type="journal article" date="2020" name="bioRxiv">
        <title>Chromosome-level reference genome of the European wasp spider Argiope bruennichi: a resource for studies on range expansion and evolutionary adaptation.</title>
        <authorList>
            <person name="Sheffer M.M."/>
            <person name="Hoppe A."/>
            <person name="Krehenwinkel H."/>
            <person name="Uhl G."/>
            <person name="Kuss A.W."/>
            <person name="Jensen L."/>
            <person name="Jensen C."/>
            <person name="Gillespie R.G."/>
            <person name="Hoff K.J."/>
            <person name="Prost S."/>
        </authorList>
    </citation>
    <scope>NUCLEOTIDE SEQUENCE</scope>
</reference>
<dbReference type="PANTHER" id="PTHR31511:SF12">
    <property type="entry name" value="RHO TERMINATION FACTOR N-TERMINAL DOMAIN-CONTAINING PROTEIN"/>
    <property type="match status" value="1"/>
</dbReference>
<dbReference type="SUPFAM" id="SSF53474">
    <property type="entry name" value="alpha/beta-Hydrolases"/>
    <property type="match status" value="1"/>
</dbReference>
<accession>A0A8T0FL35</accession>
<keyword evidence="4" id="KW-1185">Reference proteome</keyword>
<evidence type="ECO:0000313" key="3">
    <source>
        <dbReference type="EMBL" id="KAF8791646.1"/>
    </source>
</evidence>
<dbReference type="PROSITE" id="PS00941">
    <property type="entry name" value="CARBOXYLESTERASE_B_2"/>
    <property type="match status" value="1"/>
</dbReference>
<comment type="caution">
    <text evidence="3">The sequence shown here is derived from an EMBL/GenBank/DDBJ whole genome shotgun (WGS) entry which is preliminary data.</text>
</comment>